<reference evidence="5 6" key="1">
    <citation type="submission" date="2019-09" db="EMBL/GenBank/DDBJ databases">
        <title>Bird 10,000 Genomes (B10K) Project - Family phase.</title>
        <authorList>
            <person name="Zhang G."/>
        </authorList>
    </citation>
    <scope>NUCLEOTIDE SEQUENCE [LARGE SCALE GENOMIC DNA]</scope>
    <source>
        <strain evidence="5">B10K-LSUMZ-16893</strain>
    </source>
</reference>
<dbReference type="InterPro" id="IPR033704">
    <property type="entry name" value="dUTPase_trimeric"/>
</dbReference>
<dbReference type="Pfam" id="PF00692">
    <property type="entry name" value="dUTPase"/>
    <property type="match status" value="1"/>
</dbReference>
<keyword evidence="1" id="KW-0645">Protease</keyword>
<feature type="domain" description="dUTPase-like" evidence="4">
    <location>
        <begin position="2"/>
        <end position="117"/>
    </location>
</feature>
<dbReference type="GO" id="GO:0006508">
    <property type="term" value="P:proteolysis"/>
    <property type="evidence" value="ECO:0007669"/>
    <property type="project" value="UniProtKB-KW"/>
</dbReference>
<name>A0A7K7VS73_EUDEL</name>
<keyword evidence="6" id="KW-1185">Reference proteome</keyword>
<evidence type="ECO:0000313" key="5">
    <source>
        <dbReference type="EMBL" id="NXA44280.1"/>
    </source>
</evidence>
<keyword evidence="2" id="KW-0064">Aspartyl protease</keyword>
<dbReference type="InterPro" id="IPR051592">
    <property type="entry name" value="HERV-K_Pro_peptidase_A2"/>
</dbReference>
<dbReference type="SUPFAM" id="SSF51283">
    <property type="entry name" value="dUTPase-like"/>
    <property type="match status" value="1"/>
</dbReference>
<comment type="caution">
    <text evidence="5">The sequence shown here is derived from an EMBL/GenBank/DDBJ whole genome shotgun (WGS) entry which is preliminary data.</text>
</comment>
<feature type="non-terminal residue" evidence="5">
    <location>
        <position position="1"/>
    </location>
</feature>
<evidence type="ECO:0000256" key="2">
    <source>
        <dbReference type="ARBA" id="ARBA00022750"/>
    </source>
</evidence>
<feature type="non-terminal residue" evidence="5">
    <location>
        <position position="139"/>
    </location>
</feature>
<evidence type="ECO:0000259" key="4">
    <source>
        <dbReference type="Pfam" id="PF00692"/>
    </source>
</evidence>
<proteinExistence type="predicted"/>
<dbReference type="CDD" id="cd07557">
    <property type="entry name" value="trimeric_dUTPase"/>
    <property type="match status" value="1"/>
</dbReference>
<keyword evidence="3" id="KW-0378">Hydrolase</keyword>
<dbReference type="InterPro" id="IPR036157">
    <property type="entry name" value="dUTPase-like_sf"/>
</dbReference>
<dbReference type="Gene3D" id="2.70.40.10">
    <property type="match status" value="1"/>
</dbReference>
<dbReference type="UniPathway" id="UPA00610">
    <property type="reaction ID" value="UER00666"/>
</dbReference>
<evidence type="ECO:0000256" key="3">
    <source>
        <dbReference type="ARBA" id="ARBA00022801"/>
    </source>
</evidence>
<dbReference type="InterPro" id="IPR029054">
    <property type="entry name" value="dUTPase-like"/>
</dbReference>
<dbReference type="Proteomes" id="UP000533954">
    <property type="component" value="Unassembled WGS sequence"/>
</dbReference>
<dbReference type="GO" id="GO:0006226">
    <property type="term" value="P:dUMP biosynthetic process"/>
    <property type="evidence" value="ECO:0007669"/>
    <property type="project" value="UniProtKB-UniPathway"/>
</dbReference>
<dbReference type="PANTHER" id="PTHR19422">
    <property type="entry name" value="GAG RETROVIRAL POLYPROTEIN"/>
    <property type="match status" value="1"/>
</dbReference>
<protein>
    <submittedName>
        <fullName evidence="5">POK9 protein</fullName>
    </submittedName>
</protein>
<gene>
    <name evidence="5" type="primary">Ervk9_4</name>
    <name evidence="5" type="ORF">EUDELE_R11471</name>
</gene>
<accession>A0A7K7VS73</accession>
<dbReference type="OrthoDB" id="9900537at2759"/>
<dbReference type="GO" id="GO:0004190">
    <property type="term" value="F:aspartic-type endopeptidase activity"/>
    <property type="evidence" value="ECO:0007669"/>
    <property type="project" value="UniProtKB-KW"/>
</dbReference>
<dbReference type="PANTHER" id="PTHR19422:SF123">
    <property type="entry name" value="RT1 CLASS I, LOCUS CE15"/>
    <property type="match status" value="1"/>
</dbReference>
<dbReference type="AlphaFoldDB" id="A0A7K7VS73"/>
<organism evidence="5 6">
    <name type="scientific">Eudromia elegans</name>
    <name type="common">Elegant crested-tinamou</name>
    <dbReference type="NCBI Taxonomy" id="8805"/>
    <lineage>
        <taxon>Eukaryota</taxon>
        <taxon>Metazoa</taxon>
        <taxon>Chordata</taxon>
        <taxon>Craniata</taxon>
        <taxon>Vertebrata</taxon>
        <taxon>Euteleostomi</taxon>
        <taxon>Archelosauria</taxon>
        <taxon>Archosauria</taxon>
        <taxon>Dinosauria</taxon>
        <taxon>Saurischia</taxon>
        <taxon>Theropoda</taxon>
        <taxon>Coelurosauria</taxon>
        <taxon>Aves</taxon>
        <taxon>Palaeognathae</taxon>
        <taxon>Tinamiformes</taxon>
        <taxon>Tinamidae</taxon>
        <taxon>Eudromia</taxon>
    </lineage>
</organism>
<sequence>SGSIGLDLAAAVDVTLMTPQPVMIPTGLKAPTEIRGQKVGALLLGRSSASILGLFVLPGVIDADYTGEIMIMAHTPFPPLQIKENQRIAQLVPLPQMTKGLTLNTTKKRGTEGFGSTSSLTLMTLDLSDRPKKRLELED</sequence>
<dbReference type="EMBL" id="VZSX01001037">
    <property type="protein sequence ID" value="NXA44280.1"/>
    <property type="molecule type" value="Genomic_DNA"/>
</dbReference>
<evidence type="ECO:0000313" key="6">
    <source>
        <dbReference type="Proteomes" id="UP000533954"/>
    </source>
</evidence>
<evidence type="ECO:0000256" key="1">
    <source>
        <dbReference type="ARBA" id="ARBA00022670"/>
    </source>
</evidence>